<dbReference type="EMBL" id="MU006102">
    <property type="protein sequence ID" value="KAF2836827.1"/>
    <property type="molecule type" value="Genomic_DNA"/>
</dbReference>
<proteinExistence type="predicted"/>
<evidence type="ECO:0000256" key="1">
    <source>
        <dbReference type="PROSITE-ProRule" id="PRU00175"/>
    </source>
</evidence>
<organism evidence="3 4">
    <name type="scientific">Patellaria atrata CBS 101060</name>
    <dbReference type="NCBI Taxonomy" id="1346257"/>
    <lineage>
        <taxon>Eukaryota</taxon>
        <taxon>Fungi</taxon>
        <taxon>Dikarya</taxon>
        <taxon>Ascomycota</taxon>
        <taxon>Pezizomycotina</taxon>
        <taxon>Dothideomycetes</taxon>
        <taxon>Dothideomycetes incertae sedis</taxon>
        <taxon>Patellariales</taxon>
        <taxon>Patellariaceae</taxon>
        <taxon>Patellaria</taxon>
    </lineage>
</organism>
<keyword evidence="1" id="KW-0863">Zinc-finger</keyword>
<sequence>MAASTLEPLDCHFCLDGLLCPHCDTHYTRFGESFFFSAHREILHPITMEGILCPYCFGEDIARSDWEQLQQWFRGGRNIEILEWRFSIMNAYLKEKGYEPRPFIPREGPAPIINWVDDFVFGAKLLSEKKIRVSAWAARPHCNGKDQDAHKVGLSQQDISLIRDQMVWLMRRVLKDDGLVPDPTGSSKSNKRTSAYCMDVMKDIWWDRAIRAHATNEPNETGGERASRLEVVDPTTGVTDSVRRRQIVNPYQQTKSILSILLEAEEKENGLPALWTVDPQQVSEHEVALSEDEILGQFEGLFIESSESVKAEALPTHGEEGGHDIVDEEATEIRPEASDDWKFVDTVPIIEEICNLVDDKLGPYVQRPEKRSEPLELTTSDIVRAYSVKLKEKDIPQMRENKCLRCWTPWEEGMEVVMPDCQHAYDFECMKVELESREYCPLCRREYNFSMLEDLPPSPPLPPFLNPEWNEDASTANNLTWDWTDVPLP</sequence>
<keyword evidence="4" id="KW-1185">Reference proteome</keyword>
<dbReference type="SUPFAM" id="SSF57850">
    <property type="entry name" value="RING/U-box"/>
    <property type="match status" value="1"/>
</dbReference>
<feature type="domain" description="RING-type" evidence="2">
    <location>
        <begin position="403"/>
        <end position="444"/>
    </location>
</feature>
<dbReference type="GO" id="GO:0008270">
    <property type="term" value="F:zinc ion binding"/>
    <property type="evidence" value="ECO:0007669"/>
    <property type="project" value="UniProtKB-KW"/>
</dbReference>
<dbReference type="Proteomes" id="UP000799429">
    <property type="component" value="Unassembled WGS sequence"/>
</dbReference>
<evidence type="ECO:0000313" key="3">
    <source>
        <dbReference type="EMBL" id="KAF2836827.1"/>
    </source>
</evidence>
<keyword evidence="1" id="KW-0862">Zinc</keyword>
<gene>
    <name evidence="3" type="ORF">M501DRAFT_987092</name>
</gene>
<name>A0A9P4S7T2_9PEZI</name>
<keyword evidence="1" id="KW-0479">Metal-binding</keyword>
<reference evidence="3" key="1">
    <citation type="journal article" date="2020" name="Stud. Mycol.">
        <title>101 Dothideomycetes genomes: a test case for predicting lifestyles and emergence of pathogens.</title>
        <authorList>
            <person name="Haridas S."/>
            <person name="Albert R."/>
            <person name="Binder M."/>
            <person name="Bloem J."/>
            <person name="Labutti K."/>
            <person name="Salamov A."/>
            <person name="Andreopoulos B."/>
            <person name="Baker S."/>
            <person name="Barry K."/>
            <person name="Bills G."/>
            <person name="Bluhm B."/>
            <person name="Cannon C."/>
            <person name="Castanera R."/>
            <person name="Culley D."/>
            <person name="Daum C."/>
            <person name="Ezra D."/>
            <person name="Gonzalez J."/>
            <person name="Henrissat B."/>
            <person name="Kuo A."/>
            <person name="Liang C."/>
            <person name="Lipzen A."/>
            <person name="Lutzoni F."/>
            <person name="Magnuson J."/>
            <person name="Mondo S."/>
            <person name="Nolan M."/>
            <person name="Ohm R."/>
            <person name="Pangilinan J."/>
            <person name="Park H.-J."/>
            <person name="Ramirez L."/>
            <person name="Alfaro M."/>
            <person name="Sun H."/>
            <person name="Tritt A."/>
            <person name="Yoshinaga Y."/>
            <person name="Zwiers L.-H."/>
            <person name="Turgeon B."/>
            <person name="Goodwin S."/>
            <person name="Spatafora J."/>
            <person name="Crous P."/>
            <person name="Grigoriev I."/>
        </authorList>
    </citation>
    <scope>NUCLEOTIDE SEQUENCE</scope>
    <source>
        <strain evidence="3">CBS 101060</strain>
    </source>
</reference>
<accession>A0A9P4S7T2</accession>
<protein>
    <recommendedName>
        <fullName evidence="2">RING-type domain-containing protein</fullName>
    </recommendedName>
</protein>
<dbReference type="AlphaFoldDB" id="A0A9P4S7T2"/>
<dbReference type="Gene3D" id="3.30.40.10">
    <property type="entry name" value="Zinc/RING finger domain, C3HC4 (zinc finger)"/>
    <property type="match status" value="1"/>
</dbReference>
<dbReference type="InterPro" id="IPR001841">
    <property type="entry name" value="Znf_RING"/>
</dbReference>
<evidence type="ECO:0000313" key="4">
    <source>
        <dbReference type="Proteomes" id="UP000799429"/>
    </source>
</evidence>
<dbReference type="InterPro" id="IPR013083">
    <property type="entry name" value="Znf_RING/FYVE/PHD"/>
</dbReference>
<dbReference type="PROSITE" id="PS50089">
    <property type="entry name" value="ZF_RING_2"/>
    <property type="match status" value="1"/>
</dbReference>
<comment type="caution">
    <text evidence="3">The sequence shown here is derived from an EMBL/GenBank/DDBJ whole genome shotgun (WGS) entry which is preliminary data.</text>
</comment>
<dbReference type="Pfam" id="PF13639">
    <property type="entry name" value="zf-RING_2"/>
    <property type="match status" value="1"/>
</dbReference>
<evidence type="ECO:0000259" key="2">
    <source>
        <dbReference type="PROSITE" id="PS50089"/>
    </source>
</evidence>